<dbReference type="PANTHER" id="PTHR48277">
    <property type="entry name" value="MITOCHONDRIAL RIBOSOMAL PROTEIN S5"/>
    <property type="match status" value="1"/>
</dbReference>
<dbReference type="GO" id="GO:0019843">
    <property type="term" value="F:rRNA binding"/>
    <property type="evidence" value="ECO:0007669"/>
    <property type="project" value="UniProtKB-UniRule"/>
</dbReference>
<reference evidence="11 12" key="1">
    <citation type="journal article" date="2016" name="Nat. Commun.">
        <title>Thousands of microbial genomes shed light on interconnected biogeochemical processes in an aquifer system.</title>
        <authorList>
            <person name="Anantharaman K."/>
            <person name="Brown C.T."/>
            <person name="Hug L.A."/>
            <person name="Sharon I."/>
            <person name="Castelle C.J."/>
            <person name="Probst A.J."/>
            <person name="Thomas B.C."/>
            <person name="Singh A."/>
            <person name="Wilkins M.J."/>
            <person name="Karaoz U."/>
            <person name="Brodie E.L."/>
            <person name="Williams K.H."/>
            <person name="Hubbard S.S."/>
            <person name="Banfield J.F."/>
        </authorList>
    </citation>
    <scope>NUCLEOTIDE SEQUENCE [LARGE SCALE GENOMIC DNA]</scope>
</reference>
<comment type="domain">
    <text evidence="7">The N-terminal domain interacts with the head of the 30S subunit; the C-terminal domain interacts with the body and contacts protein S4. The interaction surface between S4 and S5 is involved in control of translational fidelity.</text>
</comment>
<dbReference type="Gene3D" id="3.30.160.20">
    <property type="match status" value="1"/>
</dbReference>
<dbReference type="AlphaFoldDB" id="A0A1F7UWW5"/>
<name>A0A1F7UWW5_9BACT</name>
<evidence type="ECO:0000313" key="12">
    <source>
        <dbReference type="Proteomes" id="UP000176846"/>
    </source>
</evidence>
<organism evidence="11 12">
    <name type="scientific">Candidatus Uhrbacteria bacterium RIFCSPLOWO2_01_FULL_47_25</name>
    <dbReference type="NCBI Taxonomy" id="1802402"/>
    <lineage>
        <taxon>Bacteria</taxon>
        <taxon>Candidatus Uhriibacteriota</taxon>
    </lineage>
</organism>
<dbReference type="NCBIfam" id="TIGR01021">
    <property type="entry name" value="rpsE_bact"/>
    <property type="match status" value="1"/>
</dbReference>
<feature type="region of interest" description="Disordered" evidence="9">
    <location>
        <begin position="1"/>
        <end position="30"/>
    </location>
</feature>
<proteinExistence type="inferred from homology"/>
<keyword evidence="4 7" id="KW-0689">Ribosomal protein</keyword>
<evidence type="ECO:0000256" key="3">
    <source>
        <dbReference type="ARBA" id="ARBA00022884"/>
    </source>
</evidence>
<comment type="caution">
    <text evidence="11">The sequence shown here is derived from an EMBL/GenBank/DDBJ whole genome shotgun (WGS) entry which is preliminary data.</text>
</comment>
<dbReference type="FunFam" id="3.30.230.10:FF:000002">
    <property type="entry name" value="30S ribosomal protein S5"/>
    <property type="match status" value="1"/>
</dbReference>
<dbReference type="SUPFAM" id="SSF54768">
    <property type="entry name" value="dsRNA-binding domain-like"/>
    <property type="match status" value="1"/>
</dbReference>
<dbReference type="PROSITE" id="PS00585">
    <property type="entry name" value="RIBOSOMAL_S5"/>
    <property type="match status" value="1"/>
</dbReference>
<dbReference type="Gene3D" id="3.30.230.10">
    <property type="match status" value="1"/>
</dbReference>
<comment type="function">
    <text evidence="7">Located at the back of the 30S subunit body where it stabilizes the conformation of the head with respect to the body.</text>
</comment>
<evidence type="ECO:0000256" key="6">
    <source>
        <dbReference type="ARBA" id="ARBA00035255"/>
    </source>
</evidence>
<gene>
    <name evidence="7" type="primary">rpsE</name>
    <name evidence="11" type="ORF">A2936_01865</name>
</gene>
<feature type="compositionally biased region" description="Low complexity" evidence="9">
    <location>
        <begin position="1"/>
        <end position="11"/>
    </location>
</feature>
<dbReference type="InterPro" id="IPR005712">
    <property type="entry name" value="Ribosomal_uS5_bac-type"/>
</dbReference>
<evidence type="ECO:0000256" key="1">
    <source>
        <dbReference type="ARBA" id="ARBA00008945"/>
    </source>
</evidence>
<protein>
    <recommendedName>
        <fullName evidence="6 7">Small ribosomal subunit protein uS5</fullName>
    </recommendedName>
</protein>
<evidence type="ECO:0000256" key="9">
    <source>
        <dbReference type="SAM" id="MobiDB-lite"/>
    </source>
</evidence>
<dbReference type="InterPro" id="IPR018192">
    <property type="entry name" value="Ribosomal_uS5_N_CS"/>
</dbReference>
<dbReference type="GO" id="GO:0005737">
    <property type="term" value="C:cytoplasm"/>
    <property type="evidence" value="ECO:0007669"/>
    <property type="project" value="UniProtKB-ARBA"/>
</dbReference>
<dbReference type="PROSITE" id="PS50881">
    <property type="entry name" value="S5_DSRBD"/>
    <property type="match status" value="1"/>
</dbReference>
<feature type="compositionally biased region" description="Basic and acidic residues" evidence="9">
    <location>
        <begin position="20"/>
        <end position="30"/>
    </location>
</feature>
<dbReference type="InterPro" id="IPR000851">
    <property type="entry name" value="Ribosomal_uS5"/>
</dbReference>
<evidence type="ECO:0000256" key="4">
    <source>
        <dbReference type="ARBA" id="ARBA00022980"/>
    </source>
</evidence>
<evidence type="ECO:0000256" key="7">
    <source>
        <dbReference type="HAMAP-Rule" id="MF_01307"/>
    </source>
</evidence>
<keyword evidence="3 7" id="KW-0694">RNA-binding</keyword>
<dbReference type="Pfam" id="PF03719">
    <property type="entry name" value="Ribosomal_S5_C"/>
    <property type="match status" value="1"/>
</dbReference>
<sequence>MAATNTSTNRSSSRRGARRPASESQEREFDQKTIELSRVSRVMAGGKRMRFRACIAIGDHKGQVGIGVAKAADVPLAISKAVAIARKNLIRIPLYEDTLPHAVRTKFGAASVLLKPAPKGTGIIAGGAVRSILELGGVPNVVSKMLGSKNKINNVKATIRALSELQTRAPRQLNSEKDNS</sequence>
<dbReference type="PANTHER" id="PTHR48277:SF1">
    <property type="entry name" value="MITOCHONDRIAL RIBOSOMAL PROTEIN S5"/>
    <property type="match status" value="1"/>
</dbReference>
<evidence type="ECO:0000313" key="11">
    <source>
        <dbReference type="EMBL" id="OGL82792.1"/>
    </source>
</evidence>
<evidence type="ECO:0000256" key="8">
    <source>
        <dbReference type="RuleBase" id="RU003823"/>
    </source>
</evidence>
<evidence type="ECO:0000256" key="5">
    <source>
        <dbReference type="ARBA" id="ARBA00023274"/>
    </source>
</evidence>
<dbReference type="HAMAP" id="MF_01307_B">
    <property type="entry name" value="Ribosomal_uS5_B"/>
    <property type="match status" value="1"/>
</dbReference>
<feature type="domain" description="S5 DRBM" evidence="10">
    <location>
        <begin position="29"/>
        <end position="92"/>
    </location>
</feature>
<keyword evidence="5 7" id="KW-0687">Ribonucleoprotein</keyword>
<comment type="similarity">
    <text evidence="1 7 8">Belongs to the universal ribosomal protein uS5 family.</text>
</comment>
<dbReference type="GO" id="GO:0006412">
    <property type="term" value="P:translation"/>
    <property type="evidence" value="ECO:0007669"/>
    <property type="project" value="UniProtKB-UniRule"/>
</dbReference>
<dbReference type="InterPro" id="IPR020568">
    <property type="entry name" value="Ribosomal_Su5_D2-typ_SF"/>
</dbReference>
<dbReference type="InterPro" id="IPR014721">
    <property type="entry name" value="Ribsml_uS5_D2-typ_fold_subgr"/>
</dbReference>
<dbReference type="EMBL" id="MGEK01000007">
    <property type="protein sequence ID" value="OGL82792.1"/>
    <property type="molecule type" value="Genomic_DNA"/>
</dbReference>
<dbReference type="Pfam" id="PF00333">
    <property type="entry name" value="Ribosomal_S5"/>
    <property type="match status" value="1"/>
</dbReference>
<accession>A0A1F7UWW5</accession>
<dbReference type="InterPro" id="IPR005324">
    <property type="entry name" value="Ribosomal_uS5_C"/>
</dbReference>
<dbReference type="GO" id="GO:0003735">
    <property type="term" value="F:structural constituent of ribosome"/>
    <property type="evidence" value="ECO:0007669"/>
    <property type="project" value="UniProtKB-UniRule"/>
</dbReference>
<evidence type="ECO:0000256" key="2">
    <source>
        <dbReference type="ARBA" id="ARBA00022730"/>
    </source>
</evidence>
<comment type="subunit">
    <text evidence="7">Part of the 30S ribosomal subunit. Contacts proteins S4 and S8.</text>
</comment>
<dbReference type="SUPFAM" id="SSF54211">
    <property type="entry name" value="Ribosomal protein S5 domain 2-like"/>
    <property type="match status" value="1"/>
</dbReference>
<dbReference type="Proteomes" id="UP000176846">
    <property type="component" value="Unassembled WGS sequence"/>
</dbReference>
<dbReference type="GO" id="GO:0015935">
    <property type="term" value="C:small ribosomal subunit"/>
    <property type="evidence" value="ECO:0007669"/>
    <property type="project" value="InterPro"/>
</dbReference>
<evidence type="ECO:0000259" key="10">
    <source>
        <dbReference type="PROSITE" id="PS50881"/>
    </source>
</evidence>
<dbReference type="InterPro" id="IPR013810">
    <property type="entry name" value="Ribosomal_uS5_N"/>
</dbReference>
<keyword evidence="2 7" id="KW-0699">rRNA-binding</keyword>
<comment type="function">
    <text evidence="7">With S4 and S12 plays an important role in translational accuracy.</text>
</comment>